<sequence>MANLEASTELLQKYPDINPFILYKWERMFKTIFDANASNEVNWDDYYLIIRRVRQIYGNDSEQMTFAKSAMKALWQGLFDKADQNKDEQVSVIEWIELLKKNDPSKHDTWYGAYCVSMFKLFDDAKGKPMQSFDLTQFRKLWDDYFYATDKKLVGNHLFGILEC</sequence>
<evidence type="ECO:0000313" key="3">
    <source>
        <dbReference type="WBParaSite" id="nRc.2.0.1.t24902-RA"/>
    </source>
</evidence>
<organism evidence="2 3">
    <name type="scientific">Romanomermis culicivorax</name>
    <name type="common">Nematode worm</name>
    <dbReference type="NCBI Taxonomy" id="13658"/>
    <lineage>
        <taxon>Eukaryota</taxon>
        <taxon>Metazoa</taxon>
        <taxon>Ecdysozoa</taxon>
        <taxon>Nematoda</taxon>
        <taxon>Enoplea</taxon>
        <taxon>Dorylaimia</taxon>
        <taxon>Mermithida</taxon>
        <taxon>Mermithoidea</taxon>
        <taxon>Mermithidae</taxon>
        <taxon>Romanomermis</taxon>
    </lineage>
</organism>
<dbReference type="PROSITE" id="PS50222">
    <property type="entry name" value="EF_HAND_2"/>
    <property type="match status" value="1"/>
</dbReference>
<dbReference type="SUPFAM" id="SSF47473">
    <property type="entry name" value="EF-hand"/>
    <property type="match status" value="1"/>
</dbReference>
<dbReference type="InterPro" id="IPR011992">
    <property type="entry name" value="EF-hand-dom_pair"/>
</dbReference>
<protein>
    <submittedName>
        <fullName evidence="3">EF-hand domain-containing protein</fullName>
    </submittedName>
</protein>
<dbReference type="Proteomes" id="UP000887565">
    <property type="component" value="Unplaced"/>
</dbReference>
<proteinExistence type="predicted"/>
<evidence type="ECO:0000313" key="2">
    <source>
        <dbReference type="Proteomes" id="UP000887565"/>
    </source>
</evidence>
<feature type="domain" description="EF-hand" evidence="1">
    <location>
        <begin position="70"/>
        <end position="105"/>
    </location>
</feature>
<accession>A0A915JG71</accession>
<dbReference type="InterPro" id="IPR002048">
    <property type="entry name" value="EF_hand_dom"/>
</dbReference>
<reference evidence="3" key="1">
    <citation type="submission" date="2022-11" db="UniProtKB">
        <authorList>
            <consortium name="WormBaseParasite"/>
        </authorList>
    </citation>
    <scope>IDENTIFICATION</scope>
</reference>
<dbReference type="WBParaSite" id="nRc.2.0.1.t24902-RA">
    <property type="protein sequence ID" value="nRc.2.0.1.t24902-RA"/>
    <property type="gene ID" value="nRc.2.0.1.g24902"/>
</dbReference>
<keyword evidence="2" id="KW-1185">Reference proteome</keyword>
<dbReference type="AlphaFoldDB" id="A0A915JG71"/>
<name>A0A915JG71_ROMCU</name>
<dbReference type="GO" id="GO:0005509">
    <property type="term" value="F:calcium ion binding"/>
    <property type="evidence" value="ECO:0007669"/>
    <property type="project" value="InterPro"/>
</dbReference>
<evidence type="ECO:0000259" key="1">
    <source>
        <dbReference type="PROSITE" id="PS50222"/>
    </source>
</evidence>
<dbReference type="Gene3D" id="1.10.238.10">
    <property type="entry name" value="EF-hand"/>
    <property type="match status" value="1"/>
</dbReference>